<dbReference type="InterPro" id="IPR018187">
    <property type="entry name" value="Asp/Glu_racemase_AS_1"/>
</dbReference>
<dbReference type="OrthoDB" id="9803739at2"/>
<accession>A0A383RVU9</accession>
<dbReference type="PANTHER" id="PTHR21198:SF7">
    <property type="entry name" value="ASPARTATE-GLUTAMATE RACEMASE FAMILY"/>
    <property type="match status" value="1"/>
</dbReference>
<evidence type="ECO:0000313" key="4">
    <source>
        <dbReference type="Proteomes" id="UP000263595"/>
    </source>
</evidence>
<dbReference type="RefSeq" id="WP_119143104.1">
    <property type="nucleotide sequence ID" value="NZ_CBCSFL010000023.1"/>
</dbReference>
<dbReference type="InterPro" id="IPR015942">
    <property type="entry name" value="Asp/Glu/hydantoin_racemase"/>
</dbReference>
<evidence type="ECO:0000313" key="3">
    <source>
        <dbReference type="EMBL" id="SYX91189.1"/>
    </source>
</evidence>
<dbReference type="PANTHER" id="PTHR21198">
    <property type="entry name" value="GLUTAMATE RACEMASE"/>
    <property type="match status" value="1"/>
</dbReference>
<evidence type="ECO:0000256" key="2">
    <source>
        <dbReference type="ARBA" id="ARBA00023235"/>
    </source>
</evidence>
<keyword evidence="2 3" id="KW-0413">Isomerase</keyword>
<dbReference type="AlphaFoldDB" id="A0A383RVU9"/>
<keyword evidence="4" id="KW-1185">Reference proteome</keyword>
<comment type="similarity">
    <text evidence="1">Belongs to the aspartate/glutamate racemases family.</text>
</comment>
<proteinExistence type="inferred from homology"/>
<dbReference type="EMBL" id="UNOZ01000027">
    <property type="protein sequence ID" value="SYX91189.1"/>
    <property type="molecule type" value="Genomic_DNA"/>
</dbReference>
<dbReference type="SUPFAM" id="SSF53681">
    <property type="entry name" value="Aspartate/glutamate racemase"/>
    <property type="match status" value="4"/>
</dbReference>
<gene>
    <name evidence="3" type="ORF">CCOS865_03458</name>
</gene>
<dbReference type="GO" id="GO:0047689">
    <property type="term" value="F:aspartate racemase activity"/>
    <property type="evidence" value="ECO:0007669"/>
    <property type="project" value="UniProtKB-EC"/>
</dbReference>
<dbReference type="InterPro" id="IPR004380">
    <property type="entry name" value="Asp_race"/>
</dbReference>
<sequence>MNSNPARQPTRTLGVIGGLGALAGGDLFYKLLRSQPLLADQGRYHLLFEQHPFRDLELPLEAGARLTSRQLYVFQAGQRFAERGADALLVPCFASQSVLGELQAELPIPILDLFAALEFPLAQRVVDGARLGVLASDYVRASGSFERHFGDRFELVYPSPRSQARLMEAVYGARGIKRGHLEGEVLEQLHQVCLELQAQGATLLLPGMTELSLVASDLQGRGVPLVDANQAYADYASSDLAVPAPMPFKLGVVGGVGPAATVDFIAKVVQETPAGRDQEHLKLVVEQNPQIPDRTANLLHGASDPTVALYATCKRLEDEGAQAIAIPCNTAHAYVERIQGHLRVPIVNMLEETLGYIREHFGEGLPIGLLATSGTLQSRVYHEVAGRLGLVLKVPDDAGQARVMQAIYGECGVKAGFTEGQCRQDLRMAAQQLVEMGVRVLILGCTELPLIQAAGEEVLDGVSVTYVDPTRVLAKRCVKLGLTGR</sequence>
<dbReference type="EC" id="5.1.1.13" evidence="3"/>
<dbReference type="NCBIfam" id="TIGR00035">
    <property type="entry name" value="asp_race"/>
    <property type="match status" value="1"/>
</dbReference>
<reference evidence="4" key="1">
    <citation type="submission" date="2018-08" db="EMBL/GenBank/DDBJ databases">
        <authorList>
            <person name="Blom J."/>
        </authorList>
    </citation>
    <scope>NUCLEOTIDE SEQUENCE [LARGE SCALE GENOMIC DNA]</scope>
    <source>
        <strain evidence="4">CCOS 865</strain>
    </source>
</reference>
<dbReference type="Gene3D" id="3.40.50.1860">
    <property type="match status" value="4"/>
</dbReference>
<dbReference type="Proteomes" id="UP000263595">
    <property type="component" value="Unassembled WGS sequence"/>
</dbReference>
<protein>
    <submittedName>
        <fullName evidence="3">Aspartate racemase</fullName>
        <ecNumber evidence="3">5.1.1.13</ecNumber>
    </submittedName>
</protein>
<organism evidence="3 4">
    <name type="scientific">Pseudomonas reidholzensis</name>
    <dbReference type="NCBI Taxonomy" id="1785162"/>
    <lineage>
        <taxon>Bacteria</taxon>
        <taxon>Pseudomonadati</taxon>
        <taxon>Pseudomonadota</taxon>
        <taxon>Gammaproteobacteria</taxon>
        <taxon>Pseudomonadales</taxon>
        <taxon>Pseudomonadaceae</taxon>
        <taxon>Pseudomonas</taxon>
    </lineage>
</organism>
<evidence type="ECO:0000256" key="1">
    <source>
        <dbReference type="ARBA" id="ARBA00007847"/>
    </source>
</evidence>
<dbReference type="Pfam" id="PF01177">
    <property type="entry name" value="Asp_Glu_race"/>
    <property type="match status" value="2"/>
</dbReference>
<dbReference type="PROSITE" id="PS00923">
    <property type="entry name" value="ASP_GLU_RACEMASE_1"/>
    <property type="match status" value="1"/>
</dbReference>
<name>A0A383RVU9_9PSED</name>
<dbReference type="PROSITE" id="PS00924">
    <property type="entry name" value="ASP_GLU_RACEMASE_2"/>
    <property type="match status" value="1"/>
</dbReference>
<dbReference type="InterPro" id="IPR033134">
    <property type="entry name" value="Asp/Glu_racemase_AS_2"/>
</dbReference>
<dbReference type="InterPro" id="IPR001920">
    <property type="entry name" value="Asp/Glu_race"/>
</dbReference>